<evidence type="ECO:0000256" key="1">
    <source>
        <dbReference type="SAM" id="Phobius"/>
    </source>
</evidence>
<keyword evidence="1" id="KW-0812">Transmembrane</keyword>
<organism evidence="2 3">
    <name type="scientific">Diploptera punctata</name>
    <name type="common">Pacific beetle cockroach</name>
    <dbReference type="NCBI Taxonomy" id="6984"/>
    <lineage>
        <taxon>Eukaryota</taxon>
        <taxon>Metazoa</taxon>
        <taxon>Ecdysozoa</taxon>
        <taxon>Arthropoda</taxon>
        <taxon>Hexapoda</taxon>
        <taxon>Insecta</taxon>
        <taxon>Pterygota</taxon>
        <taxon>Neoptera</taxon>
        <taxon>Polyneoptera</taxon>
        <taxon>Dictyoptera</taxon>
        <taxon>Blattodea</taxon>
        <taxon>Blaberoidea</taxon>
        <taxon>Blaberidae</taxon>
        <taxon>Diplopterinae</taxon>
        <taxon>Diploptera</taxon>
    </lineage>
</organism>
<accession>A0AAD8A032</accession>
<comment type="caution">
    <text evidence="2">The sequence shown here is derived from an EMBL/GenBank/DDBJ whole genome shotgun (WGS) entry which is preliminary data.</text>
</comment>
<gene>
    <name evidence="2" type="ORF">L9F63_016858</name>
</gene>
<dbReference type="Proteomes" id="UP001233999">
    <property type="component" value="Unassembled WGS sequence"/>
</dbReference>
<feature type="non-terminal residue" evidence="2">
    <location>
        <position position="1"/>
    </location>
</feature>
<keyword evidence="1" id="KW-1133">Transmembrane helix</keyword>
<reference evidence="2" key="1">
    <citation type="journal article" date="2023" name="IScience">
        <title>Live-bearing cockroach genome reveals convergent evolutionary mechanisms linked to viviparity in insects and beyond.</title>
        <authorList>
            <person name="Fouks B."/>
            <person name="Harrison M.C."/>
            <person name="Mikhailova A.A."/>
            <person name="Marchal E."/>
            <person name="English S."/>
            <person name="Carruthers M."/>
            <person name="Jennings E.C."/>
            <person name="Chiamaka E.L."/>
            <person name="Frigard R.A."/>
            <person name="Pippel M."/>
            <person name="Attardo G.M."/>
            <person name="Benoit J.B."/>
            <person name="Bornberg-Bauer E."/>
            <person name="Tobe S.S."/>
        </authorList>
    </citation>
    <scope>NUCLEOTIDE SEQUENCE</scope>
    <source>
        <strain evidence="2">Stay&amp;Tobe</strain>
    </source>
</reference>
<name>A0AAD8A032_DIPPU</name>
<dbReference type="AlphaFoldDB" id="A0AAD8A032"/>
<keyword evidence="1" id="KW-0472">Membrane</keyword>
<sequence>ISFFKLFPTIYNDFTFFLMFITIYFSMIFKYIQFQILLFIFGRCILSQVRVFNY</sequence>
<proteinExistence type="predicted"/>
<keyword evidence="3" id="KW-1185">Reference proteome</keyword>
<feature type="non-terminal residue" evidence="2">
    <location>
        <position position="54"/>
    </location>
</feature>
<feature type="transmembrane region" description="Helical" evidence="1">
    <location>
        <begin position="16"/>
        <end position="41"/>
    </location>
</feature>
<reference evidence="2" key="2">
    <citation type="submission" date="2023-05" db="EMBL/GenBank/DDBJ databases">
        <authorList>
            <person name="Fouks B."/>
        </authorList>
    </citation>
    <scope>NUCLEOTIDE SEQUENCE</scope>
    <source>
        <strain evidence="2">Stay&amp;Tobe</strain>
        <tissue evidence="2">Testes</tissue>
    </source>
</reference>
<protein>
    <submittedName>
        <fullName evidence="2">Uncharacterized protein</fullName>
    </submittedName>
</protein>
<dbReference type="EMBL" id="JASPKZ010004576">
    <property type="protein sequence ID" value="KAJ9590019.1"/>
    <property type="molecule type" value="Genomic_DNA"/>
</dbReference>
<evidence type="ECO:0000313" key="2">
    <source>
        <dbReference type="EMBL" id="KAJ9590019.1"/>
    </source>
</evidence>
<evidence type="ECO:0000313" key="3">
    <source>
        <dbReference type="Proteomes" id="UP001233999"/>
    </source>
</evidence>